<evidence type="ECO:0000313" key="4">
    <source>
        <dbReference type="EMBL" id="CEM14345.1"/>
    </source>
</evidence>
<gene>
    <name evidence="4" type="ORF">Cvel_395</name>
</gene>
<name>A0A0G4FKF1_9ALVE</name>
<feature type="compositionally biased region" description="Acidic residues" evidence="2">
    <location>
        <begin position="238"/>
        <end position="256"/>
    </location>
</feature>
<protein>
    <submittedName>
        <fullName evidence="4">Uncharacterized protein</fullName>
    </submittedName>
</protein>
<feature type="compositionally biased region" description="Polar residues" evidence="2">
    <location>
        <begin position="47"/>
        <end position="63"/>
    </location>
</feature>
<dbReference type="EMBL" id="CDMZ01000441">
    <property type="protein sequence ID" value="CEM14345.1"/>
    <property type="molecule type" value="Genomic_DNA"/>
</dbReference>
<reference evidence="4" key="1">
    <citation type="submission" date="2014-11" db="EMBL/GenBank/DDBJ databases">
        <authorList>
            <person name="Otto D Thomas"/>
            <person name="Naeem Raeece"/>
        </authorList>
    </citation>
    <scope>NUCLEOTIDE SEQUENCE</scope>
</reference>
<feature type="signal peptide" evidence="3">
    <location>
        <begin position="1"/>
        <end position="20"/>
    </location>
</feature>
<dbReference type="AlphaFoldDB" id="A0A0G4FKF1"/>
<organism evidence="4">
    <name type="scientific">Chromera velia CCMP2878</name>
    <dbReference type="NCBI Taxonomy" id="1169474"/>
    <lineage>
        <taxon>Eukaryota</taxon>
        <taxon>Sar</taxon>
        <taxon>Alveolata</taxon>
        <taxon>Colpodellida</taxon>
        <taxon>Chromeraceae</taxon>
        <taxon>Chromera</taxon>
    </lineage>
</organism>
<keyword evidence="3" id="KW-0732">Signal</keyword>
<feature type="chain" id="PRO_5005188725" evidence="3">
    <location>
        <begin position="21"/>
        <end position="991"/>
    </location>
</feature>
<accession>A0A0G4FKF1</accession>
<feature type="region of interest" description="Disordered" evidence="2">
    <location>
        <begin position="209"/>
        <end position="261"/>
    </location>
</feature>
<sequence>MQSWVSLCSYLFLFVGPARSFTIVGPDLRKISARHSSLRSLEEPSRASLTAQRRATPLWSNGQRHQRKAREVSDVSDTSVLSHAGAGLLALLSRKVAPVAPPPPEPFLKKLLPGPLYSLTTLPLWQKTLILVAATTLALSLPQILQPEAEPKRTASKKTGAGKITTASKKTGAGKIMTYSRTEGLDAQKAKERRDARLKRRLERLEAAEAGGEGGAVSLEDISEGTESFREKEKEAVDVFEDDEEEEEVGEEEETETAQTEAGGTVFGRLGQAVKRRAKGIMSSVFGSSDSGEFVNRAPNLRALGPSGRFNETYRECVAACMNAILEMPNMTDLVPGGLSIRDSLKFPESAKLPQLSDEEQKEVLERTNWKAARGFISDALEAAQSADSMLSLAPEVRETSLFQALCQCEDTLAQLQPSIEQLEAEVAEAKKREEAGGKEMEGDKEVIWVNETVPVDIALDAAAKGKVYKIKNITEAKAPTRPPLSAKQLQATLDITIEQKNRLEEERVRHDKAAEKLRAQNIRLLEEGLERFDTKVLPLAARLAAWHERKGISDQTASEAYADVASSIVCELTDEAVDALKVSVEDVDDRVEKCVDCMALMGELYQCWKNRTIVPVTYSGKSRPSRLESVFLRYSFHAQDKAFTVASEMNERYTNKSRDTQEQGWKEFQEFEKKDREFEQERRRRGNGTEAETVAVDAENGTSTVSVEEKERETDQEFERRVKEWEEEKERRNQLLADKELEEMLEFSQAQLEMSQKFQKMDAYIGEVADLFRIRSDVLDKLEKQAEEELKKKQDKQMAGAGGLGGMGGGGLGALQNLMRAGGGDAGALDNKALMDQMASLQQMMQGAGAGGKGGLGGAGGAPGAFDEKAMAEMMKSFEKMGIGAGGAGGPGGGMPGLGEGMDASMFEKMGEMMQNPEKMQEWAKDFAAQSGASPEEMAQMGDAFSNLDFSEEGMRKMMDETMAKASPEERKQLEEMQKMFANLSQNQNT</sequence>
<feature type="region of interest" description="Disordered" evidence="2">
    <location>
        <begin position="42"/>
        <end position="74"/>
    </location>
</feature>
<feature type="coiled-coil region" evidence="1">
    <location>
        <begin position="487"/>
        <end position="521"/>
    </location>
</feature>
<feature type="coiled-coil region" evidence="1">
    <location>
        <begin position="709"/>
        <end position="743"/>
    </location>
</feature>
<evidence type="ECO:0000256" key="2">
    <source>
        <dbReference type="SAM" id="MobiDB-lite"/>
    </source>
</evidence>
<keyword evidence="1" id="KW-0175">Coiled coil</keyword>
<feature type="compositionally biased region" description="Basic and acidic residues" evidence="2">
    <location>
        <begin position="227"/>
        <end position="237"/>
    </location>
</feature>
<dbReference type="VEuPathDB" id="CryptoDB:Cvel_395"/>
<evidence type="ECO:0000256" key="3">
    <source>
        <dbReference type="SAM" id="SignalP"/>
    </source>
</evidence>
<feature type="coiled-coil region" evidence="1">
    <location>
        <begin position="413"/>
        <end position="440"/>
    </location>
</feature>
<evidence type="ECO:0000256" key="1">
    <source>
        <dbReference type="SAM" id="Coils"/>
    </source>
</evidence>
<proteinExistence type="predicted"/>